<accession>A0AAP5MBQ1</accession>
<dbReference type="AlphaFoldDB" id="A0AAP5MBQ1"/>
<dbReference type="EMBL" id="JAALHA020000011">
    <property type="protein sequence ID" value="MDR9897139.1"/>
    <property type="molecule type" value="Genomic_DNA"/>
</dbReference>
<reference evidence="2" key="1">
    <citation type="journal article" date="2021" name="Science">
        <title>Hunting the eagle killer: A cyanobacterial neurotoxin causes vacuolar myelinopathy.</title>
        <authorList>
            <person name="Breinlinger S."/>
            <person name="Phillips T.J."/>
            <person name="Haram B.N."/>
            <person name="Mares J."/>
            <person name="Martinez Yerena J.A."/>
            <person name="Hrouzek P."/>
            <person name="Sobotka R."/>
            <person name="Henderson W.M."/>
            <person name="Schmieder P."/>
            <person name="Williams S.M."/>
            <person name="Lauderdale J.D."/>
            <person name="Wilde H.D."/>
            <person name="Gerrin W."/>
            <person name="Kust A."/>
            <person name="Washington J.W."/>
            <person name="Wagner C."/>
            <person name="Geier B."/>
            <person name="Liebeke M."/>
            <person name="Enke H."/>
            <person name="Niedermeyer T.H.J."/>
            <person name="Wilde S.B."/>
        </authorList>
    </citation>
    <scope>NUCLEOTIDE SEQUENCE [LARGE SCALE GENOMIC DNA]</scope>
    <source>
        <strain evidence="2">Thurmond2011</strain>
    </source>
</reference>
<protein>
    <submittedName>
        <fullName evidence="1">Uncharacterized protein</fullName>
    </submittedName>
</protein>
<proteinExistence type="predicted"/>
<name>A0AAP5MBQ1_9CYAN</name>
<keyword evidence="2" id="KW-1185">Reference proteome</keyword>
<evidence type="ECO:0000313" key="1">
    <source>
        <dbReference type="EMBL" id="MDR9897139.1"/>
    </source>
</evidence>
<evidence type="ECO:0000313" key="2">
    <source>
        <dbReference type="Proteomes" id="UP000667802"/>
    </source>
</evidence>
<dbReference type="RefSeq" id="WP_208348454.1">
    <property type="nucleotide sequence ID" value="NZ_JAALHA020000011.1"/>
</dbReference>
<dbReference type="Proteomes" id="UP000667802">
    <property type="component" value="Unassembled WGS sequence"/>
</dbReference>
<sequence length="182" mass="21374">MSMWYQLGLSQSLLSELPTDQKLEVLKRFCQAYNVPELAEVIDSKVYMFCYDESQNIIPMSYNEYFDGDVGNFISKSYHDWCGSVPYGLDILPDMNAHILIPFWQRAEIKIELPNTPLDGLFCSGVECYLLPQVRENIELMEQTYPFSRVRYTQQEYIEINSSLEQICTIAQNYRMCICWSY</sequence>
<organism evidence="1 2">
    <name type="scientific">Aetokthonos hydrillicola Thurmond2011</name>
    <dbReference type="NCBI Taxonomy" id="2712845"/>
    <lineage>
        <taxon>Bacteria</taxon>
        <taxon>Bacillati</taxon>
        <taxon>Cyanobacteriota</taxon>
        <taxon>Cyanophyceae</taxon>
        <taxon>Nostocales</taxon>
        <taxon>Hapalosiphonaceae</taxon>
        <taxon>Aetokthonos</taxon>
    </lineage>
</organism>
<gene>
    <name evidence="1" type="ORF">G7B40_021605</name>
</gene>
<comment type="caution">
    <text evidence="1">The sequence shown here is derived from an EMBL/GenBank/DDBJ whole genome shotgun (WGS) entry which is preliminary data.</text>
</comment>